<dbReference type="InterPro" id="IPR005615">
    <property type="entry name" value="Glutathione_synthase"/>
</dbReference>
<keyword evidence="3 9" id="KW-0436">Ligase</keyword>
<dbReference type="EC" id="6.3.2.3" evidence="9"/>
<dbReference type="Gene3D" id="3.30.470.20">
    <property type="entry name" value="ATP-grasp fold, B domain"/>
    <property type="match status" value="1"/>
</dbReference>
<evidence type="ECO:0000256" key="5">
    <source>
        <dbReference type="ARBA" id="ARBA00022723"/>
    </source>
</evidence>
<organism evidence="13 14">
    <name type="scientific">Theileria parva</name>
    <name type="common">East coast fever infection agent</name>
    <dbReference type="NCBI Taxonomy" id="5875"/>
    <lineage>
        <taxon>Eukaryota</taxon>
        <taxon>Sar</taxon>
        <taxon>Alveolata</taxon>
        <taxon>Apicomplexa</taxon>
        <taxon>Aconoidasida</taxon>
        <taxon>Piroplasmida</taxon>
        <taxon>Theileriidae</taxon>
        <taxon>Theileria</taxon>
    </lineage>
</organism>
<keyword evidence="7 9" id="KW-0067">ATP-binding</keyword>
<evidence type="ECO:0000256" key="2">
    <source>
        <dbReference type="ARBA" id="ARBA00010385"/>
    </source>
</evidence>
<dbReference type="Pfam" id="PF03199">
    <property type="entry name" value="GSH_synthase"/>
    <property type="match status" value="1"/>
</dbReference>
<dbReference type="Pfam" id="PF03917">
    <property type="entry name" value="GSH_synth_ATP"/>
    <property type="match status" value="1"/>
</dbReference>
<dbReference type="GO" id="GO:0043295">
    <property type="term" value="F:glutathione binding"/>
    <property type="evidence" value="ECO:0007669"/>
    <property type="project" value="UniProtKB-UniRule"/>
</dbReference>
<keyword evidence="6 9" id="KW-0547">Nucleotide-binding</keyword>
<evidence type="ECO:0000313" key="13">
    <source>
        <dbReference type="EMBL" id="EAN33508.1"/>
    </source>
</evidence>
<evidence type="ECO:0000256" key="11">
    <source>
        <dbReference type="PIRSR" id="PIRSR001558-2"/>
    </source>
</evidence>
<evidence type="ECO:0000313" key="14">
    <source>
        <dbReference type="Proteomes" id="UP000001949"/>
    </source>
</evidence>
<dbReference type="InterPro" id="IPR014042">
    <property type="entry name" value="Glutathione_synthase_a-hlx"/>
</dbReference>
<dbReference type="PIRSF" id="PIRSF001558">
    <property type="entry name" value="GSHase"/>
    <property type="match status" value="1"/>
</dbReference>
<feature type="domain" description="Glutathione synthase substrate-binding" evidence="12">
    <location>
        <begin position="302"/>
        <end position="443"/>
    </location>
</feature>
<accession>Q4N950</accession>
<comment type="catalytic activity">
    <reaction evidence="9">
        <text>gamma-L-glutamyl-L-cysteine + glycine + ATP = glutathione + ADP + phosphate + H(+)</text>
        <dbReference type="Rhea" id="RHEA:13557"/>
        <dbReference type="ChEBI" id="CHEBI:15378"/>
        <dbReference type="ChEBI" id="CHEBI:30616"/>
        <dbReference type="ChEBI" id="CHEBI:43474"/>
        <dbReference type="ChEBI" id="CHEBI:57305"/>
        <dbReference type="ChEBI" id="CHEBI:57925"/>
        <dbReference type="ChEBI" id="CHEBI:58173"/>
        <dbReference type="ChEBI" id="CHEBI:456216"/>
        <dbReference type="EC" id="6.3.2.3"/>
    </reaction>
</comment>
<dbReference type="OMA" id="FEAHKNM"/>
<dbReference type="AlphaFoldDB" id="Q4N950"/>
<dbReference type="InterPro" id="IPR037013">
    <property type="entry name" value="GSH-S_sub-bd_sf"/>
</dbReference>
<feature type="binding site" evidence="11">
    <location>
        <position position="518"/>
    </location>
    <ligand>
        <name>Mg(2+)</name>
        <dbReference type="ChEBI" id="CHEBI:18420"/>
    </ligand>
</feature>
<dbReference type="GeneID" id="3503587"/>
<dbReference type="InterPro" id="IPR016185">
    <property type="entry name" value="PreATP-grasp_dom_sf"/>
</dbReference>
<evidence type="ECO:0000256" key="6">
    <source>
        <dbReference type="ARBA" id="ARBA00022741"/>
    </source>
</evidence>
<protein>
    <recommendedName>
        <fullName evidence="9">Glutathione synthetase</fullName>
        <shortName evidence="9">GSH-S</shortName>
        <ecNumber evidence="9">6.3.2.3</ecNumber>
    </recommendedName>
</protein>
<dbReference type="GO" id="GO:0004363">
    <property type="term" value="F:glutathione synthase activity"/>
    <property type="evidence" value="ECO:0007669"/>
    <property type="project" value="UniProtKB-UniRule"/>
</dbReference>
<comment type="similarity">
    <text evidence="2 9">Belongs to the eukaryotic GSH synthase family.</text>
</comment>
<evidence type="ECO:0000256" key="7">
    <source>
        <dbReference type="ARBA" id="ARBA00022840"/>
    </source>
</evidence>
<dbReference type="KEGG" id="tpv:TP01_0264"/>
<evidence type="ECO:0000256" key="8">
    <source>
        <dbReference type="ARBA" id="ARBA00022842"/>
    </source>
</evidence>
<dbReference type="eggNOG" id="KOG0021">
    <property type="taxonomic scope" value="Eukaryota"/>
</dbReference>
<dbReference type="SUPFAM" id="SSF56059">
    <property type="entry name" value="Glutathione synthetase ATP-binding domain-like"/>
    <property type="match status" value="1"/>
</dbReference>
<feature type="binding site" evidence="10">
    <location>
        <position position="607"/>
    </location>
    <ligand>
        <name>ATP</name>
        <dbReference type="ChEBI" id="CHEBI:30616"/>
    </ligand>
</feature>
<feature type="binding site" evidence="10">
    <location>
        <position position="605"/>
    </location>
    <ligand>
        <name>substrate</name>
    </ligand>
</feature>
<dbReference type="GO" id="GO:0005524">
    <property type="term" value="F:ATP binding"/>
    <property type="evidence" value="ECO:0007669"/>
    <property type="project" value="UniProtKB-UniRule"/>
</dbReference>
<dbReference type="GO" id="GO:0000287">
    <property type="term" value="F:magnesium ion binding"/>
    <property type="evidence" value="ECO:0007669"/>
    <property type="project" value="UniProtKB-UniRule"/>
</dbReference>
<dbReference type="STRING" id="5875.Q4N950"/>
<dbReference type="Proteomes" id="UP000001949">
    <property type="component" value="Unassembled WGS sequence"/>
</dbReference>
<reference evidence="13 14" key="1">
    <citation type="journal article" date="2005" name="Science">
        <title>Genome sequence of Theileria parva, a bovine pathogen that transforms lymphocytes.</title>
        <authorList>
            <person name="Gardner M.J."/>
            <person name="Bishop R."/>
            <person name="Shah T."/>
            <person name="de Villiers E.P."/>
            <person name="Carlton J.M."/>
            <person name="Hall N."/>
            <person name="Ren Q."/>
            <person name="Paulsen I.T."/>
            <person name="Pain A."/>
            <person name="Berriman M."/>
            <person name="Wilson R.J.M."/>
            <person name="Sato S."/>
            <person name="Ralph S.A."/>
            <person name="Mann D.J."/>
            <person name="Xiong Z."/>
            <person name="Shallom S.J."/>
            <person name="Weidman J."/>
            <person name="Jiang L."/>
            <person name="Lynn J."/>
            <person name="Weaver B."/>
            <person name="Shoaibi A."/>
            <person name="Domingo A.R."/>
            <person name="Wasawo D."/>
            <person name="Crabtree J."/>
            <person name="Wortman J.R."/>
            <person name="Haas B."/>
            <person name="Angiuoli S.V."/>
            <person name="Creasy T.H."/>
            <person name="Lu C."/>
            <person name="Suh B."/>
            <person name="Silva J.C."/>
            <person name="Utterback T.R."/>
            <person name="Feldblyum T.V."/>
            <person name="Pertea M."/>
            <person name="Allen J."/>
            <person name="Nierman W.C."/>
            <person name="Taracha E.L.N."/>
            <person name="Salzberg S.L."/>
            <person name="White O.R."/>
            <person name="Fitzhugh H.A."/>
            <person name="Morzaria S."/>
            <person name="Venter J.C."/>
            <person name="Fraser C.M."/>
            <person name="Nene V."/>
        </authorList>
    </citation>
    <scope>NUCLEOTIDE SEQUENCE [LARGE SCALE GENOMIC DNA]</scope>
    <source>
        <strain evidence="13 14">Muguga</strain>
    </source>
</reference>
<sequence length="629" mass="72635">MTIFLRELAKLLKSFVICKVDENSDKIKIPSDYTLLPNEQNFEICVDTARNFLFKGGMIQKFELINNLPENSSEKFQLEAYDGILTMVNFVLFPLPFPLKCYEDCCLTSTILVEIVDEMSVDLELLNDVFSPLLKYDKFVRDLLQISNEVYGSGARNIKDDLRTYICRSDYFIHIDNLTKNKTQENEFCKTCYYNHCLCHFSETNNYTENKQLEFKLVEFNNTASSVSYLSGLMHRVHAKLLNTYLIDLHDLDDKHAEKLLLEKEKLHVYNNPDTCFTYPIYESHRMYLDRYNPIFGKNRVCVFLVVRNNLNNYYDTYFMANDVFDKYGVHVKTVTPRQMIQWMKKRIFLLVRDWEYNSDGTVKLLKYADSTVKLHPGRLVIIMGSKPGLNRLNRSDCFEVSTVYSRDYYDPKLMESEERVLMRKFLEFSDAVKIPTTVAQLVNTKRAQMYFSKPENTEKLVSLYNKRVKGVNRNADVLDLVKQTAILQVDPSLESSLHVVKDAIQNPSDYILKNNGEGGSACIFGVEISERLRAGLNNKEELCQYVLMKKIKPPSQPALFVRNLKNGSFEVKGHNSLTELGVYHYAIYDGDECIANEQNGYLARTKPEFATGGGLGAGFGYVNSLLLF</sequence>
<name>Q4N950_THEPA</name>
<dbReference type="Gene3D" id="1.10.1080.10">
    <property type="entry name" value="Glutathione Synthetase, Chain A, domain 3"/>
    <property type="match status" value="1"/>
</dbReference>
<comment type="caution">
    <text evidence="13">The sequence shown here is derived from an EMBL/GenBank/DDBJ whole genome shotgun (WGS) entry which is preliminary data.</text>
</comment>
<proteinExistence type="inferred from homology"/>
<feature type="binding site" evidence="10">
    <location>
        <position position="446"/>
    </location>
    <ligand>
        <name>ATP</name>
        <dbReference type="ChEBI" id="CHEBI:30616"/>
    </ligand>
</feature>
<dbReference type="VEuPathDB" id="PiroplasmaDB:TpMuguga_01g00264"/>
<feature type="binding site" evidence="10">
    <location>
        <position position="580"/>
    </location>
    <ligand>
        <name>ATP</name>
        <dbReference type="ChEBI" id="CHEBI:30616"/>
    </ligand>
</feature>
<gene>
    <name evidence="13" type="ordered locus">TP01_0264</name>
</gene>
<evidence type="ECO:0000256" key="3">
    <source>
        <dbReference type="ARBA" id="ARBA00022598"/>
    </source>
</evidence>
<dbReference type="FunCoup" id="Q4N950">
    <property type="interactions" value="259"/>
</dbReference>
<keyword evidence="5 9" id="KW-0479">Metal-binding</keyword>
<keyword evidence="8 9" id="KW-0460">Magnesium</keyword>
<evidence type="ECO:0000256" key="10">
    <source>
        <dbReference type="PIRSR" id="PIRSR001558-1"/>
    </source>
</evidence>
<dbReference type="GO" id="GO:0005829">
    <property type="term" value="C:cytosol"/>
    <property type="evidence" value="ECO:0007669"/>
    <property type="project" value="TreeGrafter"/>
</dbReference>
<comment type="cofactor">
    <cofactor evidence="9 11">
        <name>Mg(2+)</name>
        <dbReference type="ChEBI" id="CHEBI:18420"/>
    </cofactor>
    <text evidence="9 11">Binds 1 Mg(2+) ion per subunit.</text>
</comment>
<dbReference type="Gene3D" id="3.30.1490.80">
    <property type="match status" value="1"/>
</dbReference>
<dbReference type="InterPro" id="IPR004887">
    <property type="entry name" value="GSH_synth_subst-bd"/>
</dbReference>
<keyword evidence="14" id="KW-1185">Reference proteome</keyword>
<dbReference type="InterPro" id="IPR014709">
    <property type="entry name" value="Glutathione_synthase_C_euk"/>
</dbReference>
<evidence type="ECO:0000256" key="9">
    <source>
        <dbReference type="PIRNR" id="PIRNR001558"/>
    </source>
</evidence>
<dbReference type="PANTHER" id="PTHR11130:SF0">
    <property type="entry name" value="GLUTATHIONE SYNTHETASE"/>
    <property type="match status" value="1"/>
</dbReference>
<evidence type="ECO:0000259" key="12">
    <source>
        <dbReference type="Pfam" id="PF03199"/>
    </source>
</evidence>
<dbReference type="InParanoid" id="Q4N950"/>
<dbReference type="PANTHER" id="PTHR11130">
    <property type="entry name" value="GLUTATHIONE SYNTHETASE"/>
    <property type="match status" value="1"/>
</dbReference>
<dbReference type="Gene3D" id="3.30.1490.50">
    <property type="match status" value="1"/>
</dbReference>
<dbReference type="EMBL" id="AAGK01000001">
    <property type="protein sequence ID" value="EAN33508.1"/>
    <property type="molecule type" value="Genomic_DNA"/>
</dbReference>
<evidence type="ECO:0000256" key="4">
    <source>
        <dbReference type="ARBA" id="ARBA00022684"/>
    </source>
</evidence>
<evidence type="ECO:0000256" key="1">
    <source>
        <dbReference type="ARBA" id="ARBA00004965"/>
    </source>
</evidence>
<dbReference type="InterPro" id="IPR014049">
    <property type="entry name" value="Glutathione_synthase_N_euk"/>
</dbReference>
<dbReference type="Gene3D" id="3.40.50.1760">
    <property type="entry name" value="Glutathione synthase, substrate-binding domain superfamily, eukaryotic"/>
    <property type="match status" value="1"/>
</dbReference>
<comment type="pathway">
    <text evidence="1 9">Sulfur metabolism; glutathione biosynthesis; glutathione from L-cysteine and L-glutamate: step 2/2.</text>
</comment>
<feature type="binding site" evidence="10">
    <location>
        <begin position="549"/>
        <end position="552"/>
    </location>
    <ligand>
        <name>ATP</name>
        <dbReference type="ChEBI" id="CHEBI:30616"/>
    </ligand>
</feature>
<dbReference type="SUPFAM" id="SSF52440">
    <property type="entry name" value="PreATP-grasp domain"/>
    <property type="match status" value="1"/>
</dbReference>
<keyword evidence="4 9" id="KW-0317">Glutathione biosynthesis</keyword>
<dbReference type="UniPathway" id="UPA00142">
    <property type="reaction ID" value="UER00210"/>
</dbReference>